<organism evidence="1 2">
    <name type="scientific">Paenibacillus alvei</name>
    <name type="common">Bacillus alvei</name>
    <dbReference type="NCBI Taxonomy" id="44250"/>
    <lineage>
        <taxon>Bacteria</taxon>
        <taxon>Bacillati</taxon>
        <taxon>Bacillota</taxon>
        <taxon>Bacilli</taxon>
        <taxon>Bacillales</taxon>
        <taxon>Paenibacillaceae</taxon>
        <taxon>Paenibacillus</taxon>
    </lineage>
</organism>
<protein>
    <submittedName>
        <fullName evidence="1">Uncharacterized protein</fullName>
    </submittedName>
</protein>
<sequence>MVYYSDSVAAKDLIPTIWSLITKPLEKAKNESCENGKTGACWEQVCEAEGVFYSNGSSGKENIFLIIKEHIAGYKFKVNFAIGSSSHENAGCKYSYQPLEGSETEVVYFKSEQDKNVKVSYDINITEDRIILHVQGDKQIGDSQNPVVYLGMPIRYEKDDKLCIVKAQSENELPIYKSKLNVLQDPTRVQSGQKSEYEWYHIKTPRNPSWGNSYFIETLYFGKENEGLRGELEGLYGLVADNVNNGDVLKVSNSLYKAIVVQPYKDNAFPREILLMKIEKPKEEYTSEIG</sequence>
<name>A0A383RBU2_PAEAL</name>
<evidence type="ECO:0000313" key="1">
    <source>
        <dbReference type="EMBL" id="SYX83994.1"/>
    </source>
</evidence>
<evidence type="ECO:0000313" key="2">
    <source>
        <dbReference type="Proteomes" id="UP000304148"/>
    </source>
</evidence>
<accession>A0A383RBU2</accession>
<gene>
    <name evidence="1" type="ORF">PBLR_12416</name>
</gene>
<dbReference type="Proteomes" id="UP000304148">
    <property type="component" value="Chromosome"/>
</dbReference>
<proteinExistence type="predicted"/>
<dbReference type="AlphaFoldDB" id="A0A383RBU2"/>
<reference evidence="2" key="1">
    <citation type="submission" date="2018-08" db="EMBL/GenBank/DDBJ databases">
        <authorList>
            <person name="Chevrot R."/>
        </authorList>
    </citation>
    <scope>NUCLEOTIDE SEQUENCE [LARGE SCALE GENOMIC DNA]</scope>
</reference>
<dbReference type="EMBL" id="LS992241">
    <property type="protein sequence ID" value="SYX83994.1"/>
    <property type="molecule type" value="Genomic_DNA"/>
</dbReference>
<dbReference type="RefSeq" id="WP_138185963.1">
    <property type="nucleotide sequence ID" value="NZ_LS992241.1"/>
</dbReference>